<dbReference type="PANTHER" id="PTHR30501">
    <property type="entry name" value="UPF0597 PROTEIN YHAM"/>
    <property type="match status" value="1"/>
</dbReference>
<dbReference type="Proteomes" id="UP000005096">
    <property type="component" value="Chromosome"/>
</dbReference>
<keyword evidence="3" id="KW-1185">Reference proteome</keyword>
<dbReference type="OrthoDB" id="9822554at2"/>
<dbReference type="RefSeq" id="WP_006300001.1">
    <property type="nucleotide sequence ID" value="NZ_CM001022.1"/>
</dbReference>
<dbReference type="GO" id="GO:0019450">
    <property type="term" value="P:L-cysteine catabolic process to pyruvate"/>
    <property type="evidence" value="ECO:0007669"/>
    <property type="project" value="TreeGrafter"/>
</dbReference>
<dbReference type="PaxDb" id="584708-Apau_0417"/>
<organism evidence="2 3">
    <name type="scientific">Aminomonas paucivorans DSM 12260</name>
    <dbReference type="NCBI Taxonomy" id="584708"/>
    <lineage>
        <taxon>Bacteria</taxon>
        <taxon>Thermotogati</taxon>
        <taxon>Synergistota</taxon>
        <taxon>Synergistia</taxon>
        <taxon>Synergistales</taxon>
        <taxon>Synergistaceae</taxon>
        <taxon>Aminomonas</taxon>
    </lineage>
</organism>
<sequence length="260" mass="27629">MELREYLQVSTDSRKSDRLKLLFFRDQLACDEFAQLWSLAEEIDGEDEALLLRGLAANERASQRGIVKPRGRGLGYRLWRQAPEEDLLWMVRAFTAAALDFHFAGGDGNFMAAGGCPVQGLLASLPVGVLGKGLGRGERELAEALALSQLVTGALLPDSGDEPGFDGLVAASAGAAAGMTRLGDGSPKAAEEAVATLVAAVLGSPEGSEPSMWQYVGSCLAGQAFMASQLALSGQGLSLRFGETRCLLGDWVKRQREELL</sequence>
<proteinExistence type="predicted"/>
<dbReference type="HOGENOM" id="CLU_1102369_0_0_0"/>
<name>E3CZF9_9BACT</name>
<feature type="domain" description="Serine dehydratase-like alpha subunit" evidence="1">
    <location>
        <begin position="40"/>
        <end position="203"/>
    </location>
</feature>
<protein>
    <recommendedName>
        <fullName evidence="1">Serine dehydratase-like alpha subunit domain-containing protein</fullName>
    </recommendedName>
</protein>
<dbReference type="EMBL" id="CM001022">
    <property type="protein sequence ID" value="EFQ22851.1"/>
    <property type="molecule type" value="Genomic_DNA"/>
</dbReference>
<dbReference type="PANTHER" id="PTHR30501:SF2">
    <property type="entry name" value="UPF0597 PROTEIN YHAM"/>
    <property type="match status" value="1"/>
</dbReference>
<dbReference type="InterPro" id="IPR005130">
    <property type="entry name" value="Ser_deHydtase-like_asu"/>
</dbReference>
<dbReference type="Pfam" id="PF03313">
    <property type="entry name" value="SDH_alpha"/>
    <property type="match status" value="1"/>
</dbReference>
<gene>
    <name evidence="2" type="ORF">Apau_0417</name>
</gene>
<dbReference type="GO" id="GO:0080146">
    <property type="term" value="F:L-cysteine desulfhydrase activity"/>
    <property type="evidence" value="ECO:0007669"/>
    <property type="project" value="TreeGrafter"/>
</dbReference>
<dbReference type="eggNOG" id="COG3681">
    <property type="taxonomic scope" value="Bacteria"/>
</dbReference>
<evidence type="ECO:0000313" key="2">
    <source>
        <dbReference type="EMBL" id="EFQ22851.1"/>
    </source>
</evidence>
<dbReference type="STRING" id="584708.Apau_0417"/>
<accession>E3CZF9</accession>
<dbReference type="AlphaFoldDB" id="E3CZF9"/>
<reference evidence="2 3" key="1">
    <citation type="journal article" date="2010" name="Stand. Genomic Sci.">
        <title>Non-contiguous finished genome sequence of Aminomonas paucivorans type strain (GLU-3).</title>
        <authorList>
            <person name="Pitluck S."/>
            <person name="Yasawong M."/>
            <person name="Held B."/>
            <person name="Lapidus A."/>
            <person name="Nolan M."/>
            <person name="Copeland A."/>
            <person name="Lucas S."/>
            <person name="Del Rio T.G."/>
            <person name="Tice H."/>
            <person name="Cheng J.F."/>
            <person name="Chertkov O."/>
            <person name="Goodwin L."/>
            <person name="Tapia R."/>
            <person name="Han C."/>
            <person name="Liolios K."/>
            <person name="Ivanova N."/>
            <person name="Mavromatis K."/>
            <person name="Ovchinnikova G."/>
            <person name="Pati A."/>
            <person name="Chen A."/>
            <person name="Palaniappan K."/>
            <person name="Land M."/>
            <person name="Hauser L."/>
            <person name="Chang Y.J."/>
            <person name="Jeffries C.D."/>
            <person name="Pukall R."/>
            <person name="Spring S."/>
            <person name="Rohde M."/>
            <person name="Sikorski J."/>
            <person name="Goker M."/>
            <person name="Woyke T."/>
            <person name="Bristow J."/>
            <person name="Eisen J.A."/>
            <person name="Markowitz V."/>
            <person name="Hugenholtz P."/>
            <person name="Kyrpides N.C."/>
            <person name="Klenk H.P."/>
        </authorList>
    </citation>
    <scope>NUCLEOTIDE SEQUENCE [LARGE SCALE GENOMIC DNA]</scope>
    <source>
        <strain evidence="2 3">DSM 12260</strain>
    </source>
</reference>
<dbReference type="InterPro" id="IPR021144">
    <property type="entry name" value="UPF0597"/>
</dbReference>
<evidence type="ECO:0000259" key="1">
    <source>
        <dbReference type="Pfam" id="PF03313"/>
    </source>
</evidence>
<evidence type="ECO:0000313" key="3">
    <source>
        <dbReference type="Proteomes" id="UP000005096"/>
    </source>
</evidence>